<evidence type="ECO:0000256" key="5">
    <source>
        <dbReference type="ARBA" id="ARBA00022679"/>
    </source>
</evidence>
<dbReference type="GO" id="GO:0006397">
    <property type="term" value="P:mRNA processing"/>
    <property type="evidence" value="ECO:0007669"/>
    <property type="project" value="UniProtKB-KW"/>
</dbReference>
<dbReference type="Proteomes" id="UP000030755">
    <property type="component" value="Unassembled WGS sequence"/>
</dbReference>
<proteinExistence type="inferred from homology"/>
<evidence type="ECO:0000256" key="11">
    <source>
        <dbReference type="PIRNR" id="PIRNR018425"/>
    </source>
</evidence>
<evidence type="ECO:0000259" key="14">
    <source>
        <dbReference type="Pfam" id="PF04926"/>
    </source>
</evidence>
<dbReference type="InterPro" id="IPR014492">
    <property type="entry name" value="PolyA_polymerase"/>
</dbReference>
<evidence type="ECO:0000256" key="13">
    <source>
        <dbReference type="PIRSR" id="PIRSR018425-2"/>
    </source>
</evidence>
<dbReference type="OrthoDB" id="412748at2759"/>
<evidence type="ECO:0000256" key="2">
    <source>
        <dbReference type="ARBA" id="ARBA00004123"/>
    </source>
</evidence>
<comment type="catalytic activity">
    <reaction evidence="11">
        <text>RNA(n) + ATP = RNA(n)-3'-adenine ribonucleotide + diphosphate</text>
        <dbReference type="Rhea" id="RHEA:11332"/>
        <dbReference type="Rhea" id="RHEA-COMP:14527"/>
        <dbReference type="Rhea" id="RHEA-COMP:17347"/>
        <dbReference type="ChEBI" id="CHEBI:30616"/>
        <dbReference type="ChEBI" id="CHEBI:33019"/>
        <dbReference type="ChEBI" id="CHEBI:140395"/>
        <dbReference type="ChEBI" id="CHEBI:173115"/>
        <dbReference type="EC" id="2.7.7.19"/>
    </reaction>
</comment>
<feature type="binding site" evidence="12">
    <location>
        <position position="159"/>
    </location>
    <ligand>
        <name>ATP</name>
        <dbReference type="ChEBI" id="CHEBI:30616"/>
    </ligand>
</feature>
<feature type="binding site" evidence="13">
    <location>
        <position position="107"/>
    </location>
    <ligand>
        <name>Mg(2+)</name>
        <dbReference type="ChEBI" id="CHEBI:18420"/>
        <label>2</label>
        <note>catalytic</note>
    </ligand>
</feature>
<dbReference type="GO" id="GO:0003723">
    <property type="term" value="F:RNA binding"/>
    <property type="evidence" value="ECO:0007669"/>
    <property type="project" value="UniProtKB-UniRule"/>
</dbReference>
<comment type="subcellular location">
    <subcellularLocation>
        <location evidence="2 11">Nucleus</location>
    </subcellularLocation>
</comment>
<keyword evidence="8 11" id="KW-0067">ATP-binding</keyword>
<dbReference type="AlphaFoldDB" id="A0A075AX02"/>
<dbReference type="PANTHER" id="PTHR10682">
    <property type="entry name" value="POLY A POLYMERASE"/>
    <property type="match status" value="1"/>
</dbReference>
<evidence type="ECO:0000256" key="7">
    <source>
        <dbReference type="ARBA" id="ARBA00022741"/>
    </source>
</evidence>
<evidence type="ECO:0000256" key="12">
    <source>
        <dbReference type="PIRSR" id="PIRSR018425-1"/>
    </source>
</evidence>
<dbReference type="InterPro" id="IPR007012">
    <property type="entry name" value="PolA_pol_cen_dom"/>
</dbReference>
<dbReference type="SUPFAM" id="SSF81301">
    <property type="entry name" value="Nucleotidyltransferase"/>
    <property type="match status" value="1"/>
</dbReference>
<feature type="binding site" evidence="12">
    <location>
        <position position="229"/>
    </location>
    <ligand>
        <name>ATP</name>
        <dbReference type="ChEBI" id="CHEBI:30616"/>
    </ligand>
</feature>
<evidence type="ECO:0000259" key="16">
    <source>
        <dbReference type="Pfam" id="PF20750"/>
    </source>
</evidence>
<feature type="domain" description="Poly(A) polymerase central" evidence="15">
    <location>
        <begin position="211"/>
        <end position="354"/>
    </location>
</feature>
<evidence type="ECO:0000256" key="8">
    <source>
        <dbReference type="ARBA" id="ARBA00022840"/>
    </source>
</evidence>
<evidence type="ECO:0000256" key="10">
    <source>
        <dbReference type="ARBA" id="ARBA00023242"/>
    </source>
</evidence>
<feature type="binding site" evidence="13">
    <location>
        <position position="107"/>
    </location>
    <ligand>
        <name>Mg(2+)</name>
        <dbReference type="ChEBI" id="CHEBI:18420"/>
        <label>1</label>
        <note>catalytic</note>
    </ligand>
</feature>
<feature type="binding site" evidence="12">
    <location>
        <position position="220"/>
    </location>
    <ligand>
        <name>ATP</name>
        <dbReference type="ChEBI" id="CHEBI:30616"/>
    </ligand>
</feature>
<dbReference type="GO" id="GO:0005524">
    <property type="term" value="F:ATP binding"/>
    <property type="evidence" value="ECO:0007669"/>
    <property type="project" value="UniProtKB-UniRule"/>
</dbReference>
<evidence type="ECO:0000256" key="1">
    <source>
        <dbReference type="ARBA" id="ARBA00001936"/>
    </source>
</evidence>
<dbReference type="EC" id="2.7.7.19" evidence="11"/>
<dbReference type="InterPro" id="IPR011068">
    <property type="entry name" value="NuclTrfase_I-like_C"/>
</dbReference>
<dbReference type="Gene3D" id="3.30.70.590">
    <property type="entry name" value="Poly(A) polymerase predicted RNA binding domain"/>
    <property type="match status" value="1"/>
</dbReference>
<dbReference type="GO" id="GO:0005634">
    <property type="term" value="C:nucleus"/>
    <property type="evidence" value="ECO:0007669"/>
    <property type="project" value="UniProtKB-SubCell"/>
</dbReference>
<evidence type="ECO:0000256" key="3">
    <source>
        <dbReference type="ARBA" id="ARBA00010912"/>
    </source>
</evidence>
<keyword evidence="18" id="KW-1185">Reference proteome</keyword>
<evidence type="ECO:0000256" key="9">
    <source>
        <dbReference type="ARBA" id="ARBA00022842"/>
    </source>
</evidence>
<dbReference type="CDD" id="cd05402">
    <property type="entry name" value="NT_PAP_TUTase"/>
    <property type="match status" value="1"/>
</dbReference>
<dbReference type="Pfam" id="PF04926">
    <property type="entry name" value="PAP_RNA-bind"/>
    <property type="match status" value="1"/>
</dbReference>
<accession>A0A075AX02</accession>
<keyword evidence="10 11" id="KW-0539">Nucleus</keyword>
<dbReference type="Gene3D" id="3.30.460.10">
    <property type="entry name" value="Beta Polymerase, domain 2"/>
    <property type="match status" value="1"/>
</dbReference>
<comment type="cofactor">
    <cofactor evidence="13">
        <name>Mg(2+)</name>
        <dbReference type="ChEBI" id="CHEBI:18420"/>
    </cofactor>
    <text evidence="13">Binds 2 magnesium ions. Also active with manganese.</text>
</comment>
<feature type="domain" description="Poly(A) polymerase RNA-binding" evidence="14">
    <location>
        <begin position="356"/>
        <end position="505"/>
    </location>
</feature>
<dbReference type="GO" id="GO:1990817">
    <property type="term" value="F:poly(A) RNA polymerase activity"/>
    <property type="evidence" value="ECO:0007669"/>
    <property type="project" value="UniProtKB-UniRule"/>
</dbReference>
<feature type="domain" description="Poly(A) polymerase nucleotidyltransferase" evidence="16">
    <location>
        <begin position="13"/>
        <end position="206"/>
    </location>
</feature>
<dbReference type="GO" id="GO:0046872">
    <property type="term" value="F:metal ion binding"/>
    <property type="evidence" value="ECO:0007669"/>
    <property type="project" value="UniProtKB-KW"/>
</dbReference>
<dbReference type="OMA" id="PAYPAMC"/>
<dbReference type="Gene3D" id="1.10.1410.10">
    <property type="match status" value="1"/>
</dbReference>
<dbReference type="GO" id="GO:0031123">
    <property type="term" value="P:RNA 3'-end processing"/>
    <property type="evidence" value="ECO:0007669"/>
    <property type="project" value="InterPro"/>
</dbReference>
<protein>
    <recommendedName>
        <fullName evidence="11">Poly(A) polymerase</fullName>
        <ecNumber evidence="11">2.7.7.19</ecNumber>
    </recommendedName>
</protein>
<dbReference type="InterPro" id="IPR048840">
    <property type="entry name" value="PolA_pol_NTPase"/>
</dbReference>
<gene>
    <name evidence="17" type="ORF">O9G_001991</name>
</gene>
<dbReference type="STRING" id="988480.A0A075AX02"/>
<comment type="similarity">
    <text evidence="3 11">Belongs to the poly(A) polymerase family.</text>
</comment>
<keyword evidence="9 13" id="KW-0460">Magnesium</keyword>
<name>A0A075AX02_ROZAC</name>
<dbReference type="InterPro" id="IPR043519">
    <property type="entry name" value="NT_sf"/>
</dbReference>
<reference evidence="17 18" key="1">
    <citation type="journal article" date="2013" name="Curr. Biol.">
        <title>Shared signatures of parasitism and phylogenomics unite Cryptomycota and microsporidia.</title>
        <authorList>
            <person name="James T.Y."/>
            <person name="Pelin A."/>
            <person name="Bonen L."/>
            <person name="Ahrendt S."/>
            <person name="Sain D."/>
            <person name="Corradi N."/>
            <person name="Stajich J.E."/>
        </authorList>
    </citation>
    <scope>NUCLEOTIDE SEQUENCE [LARGE SCALE GENOMIC DNA]</scope>
    <source>
        <strain evidence="17 18">CSF55</strain>
    </source>
</reference>
<dbReference type="PANTHER" id="PTHR10682:SF10">
    <property type="entry name" value="POLYNUCLEOTIDE ADENYLYLTRANSFERASE"/>
    <property type="match status" value="1"/>
</dbReference>
<dbReference type="HOGENOM" id="CLU_011511_4_1_1"/>
<dbReference type="InterPro" id="IPR007010">
    <property type="entry name" value="PolA_pol_RNA-bd_dom"/>
</dbReference>
<dbReference type="FunFam" id="3.30.460.10:FF:000002">
    <property type="entry name" value="Poly(A) polymerase alpha, putative"/>
    <property type="match status" value="1"/>
</dbReference>
<keyword evidence="5 11" id="KW-0808">Transferase</keyword>
<feature type="binding site" evidence="13">
    <location>
        <position position="159"/>
    </location>
    <ligand>
        <name>Mg(2+)</name>
        <dbReference type="ChEBI" id="CHEBI:18420"/>
        <label>2</label>
        <note>catalytic</note>
    </ligand>
</feature>
<evidence type="ECO:0000313" key="17">
    <source>
        <dbReference type="EMBL" id="EPZ34860.1"/>
    </source>
</evidence>
<dbReference type="PIRSF" id="PIRSF018425">
    <property type="entry name" value="PolyA_polymerase"/>
    <property type="match status" value="1"/>
</dbReference>
<dbReference type="EMBL" id="KE560904">
    <property type="protein sequence ID" value="EPZ34860.1"/>
    <property type="molecule type" value="Genomic_DNA"/>
</dbReference>
<sequence>MNPLPNTSIPQYGITSPISLNYPTAKDTEISTELEAILRKNGLFEAESESRKREIVLGKLNMLVRKFVQTAFIAQGFTEEEAIRAGGKIFTFGSYRLGVHSSGADIDTLCVVPQLVDRSHFFTIFFDMLKENSQVTELTAVPDAYVPVIKMHFDEIPIDLLFANLALSTIPEDLDLLDNSILRNIDEKCILSLNGSRVADQIVRLVPNIGTFHTALRCIKLWAKKRAIYSNAMGYLGGVAWALMVARICQLYPNAAPSTIVARFFSIYYQWKWPMPVMLKHIEDGPLPVWNPRVNPAERNHRMPVITPAYPSMCSTHNVCASTQSVITAEFLRGSQITLNIEHGKGKWEDLFAKSDFFSRYKVYLQVVASARSQENHRIWLGFVESRVRMFVLKLETVPGVVASPPYPYGFEKTYEDFTSLEAAYFNKADKEGEKFKFYTTTFYIGLDIDFKDIKDKKLHIERPASDFKRILLSWDGWKEDMEVLIKNVKRSELPIEVYEGEARPPIKKKALPKKRVLEEEVATPKDVGTPQYSEDVVKKIAIKSDLKSKLPEPTQVDQIEVGHLLPSHSENFQTTNPKKKVDIKVKLTSL</sequence>
<evidence type="ECO:0000256" key="4">
    <source>
        <dbReference type="ARBA" id="ARBA00022664"/>
    </source>
</evidence>
<evidence type="ECO:0000256" key="6">
    <source>
        <dbReference type="ARBA" id="ARBA00022723"/>
    </source>
</evidence>
<feature type="binding site" evidence="12">
    <location>
        <begin position="105"/>
        <end position="107"/>
    </location>
    <ligand>
        <name>ATP</name>
        <dbReference type="ChEBI" id="CHEBI:30616"/>
    </ligand>
</feature>
<feature type="binding site" evidence="12">
    <location>
        <begin position="92"/>
        <end position="94"/>
    </location>
    <ligand>
        <name>ATP</name>
        <dbReference type="ChEBI" id="CHEBI:30616"/>
    </ligand>
</feature>
<organism evidence="17 18">
    <name type="scientific">Rozella allomycis (strain CSF55)</name>
    <dbReference type="NCBI Taxonomy" id="988480"/>
    <lineage>
        <taxon>Eukaryota</taxon>
        <taxon>Fungi</taxon>
        <taxon>Fungi incertae sedis</taxon>
        <taxon>Cryptomycota</taxon>
        <taxon>Cryptomycota incertae sedis</taxon>
        <taxon>Rozella</taxon>
    </lineage>
</organism>
<evidence type="ECO:0000259" key="15">
    <source>
        <dbReference type="Pfam" id="PF04928"/>
    </source>
</evidence>
<evidence type="ECO:0000313" key="18">
    <source>
        <dbReference type="Proteomes" id="UP000030755"/>
    </source>
</evidence>
<comment type="function">
    <text evidence="11">Polymerase that creates the 3'-poly(A) tail of mRNA's.</text>
</comment>
<keyword evidence="7 11" id="KW-0547">Nucleotide-binding</keyword>
<dbReference type="SUPFAM" id="SSF81631">
    <property type="entry name" value="PAP/OAS1 substrate-binding domain"/>
    <property type="match status" value="1"/>
</dbReference>
<feature type="binding site" evidence="12">
    <location>
        <begin position="238"/>
        <end position="239"/>
    </location>
    <ligand>
        <name>ATP</name>
        <dbReference type="ChEBI" id="CHEBI:30616"/>
    </ligand>
</feature>
<comment type="cofactor">
    <cofactor evidence="1">
        <name>Mn(2+)</name>
        <dbReference type="ChEBI" id="CHEBI:29035"/>
    </cofactor>
</comment>
<feature type="binding site" evidence="13">
    <location>
        <position position="105"/>
    </location>
    <ligand>
        <name>Mg(2+)</name>
        <dbReference type="ChEBI" id="CHEBI:18420"/>
        <label>1</label>
        <note>catalytic</note>
    </ligand>
</feature>
<dbReference type="SUPFAM" id="SSF55003">
    <property type="entry name" value="PAP/Archaeal CCA-adding enzyme, C-terminal domain"/>
    <property type="match status" value="1"/>
</dbReference>
<keyword evidence="4 11" id="KW-0507">mRNA processing</keyword>
<feature type="binding site" evidence="13">
    <location>
        <position position="105"/>
    </location>
    <ligand>
        <name>Mg(2+)</name>
        <dbReference type="ChEBI" id="CHEBI:18420"/>
        <label>2</label>
        <note>catalytic</note>
    </ligand>
</feature>
<dbReference type="FunFam" id="1.10.1410.10:FF:000001">
    <property type="entry name" value="Putative poly(A) polymerase gamma"/>
    <property type="match status" value="1"/>
</dbReference>
<dbReference type="Pfam" id="PF20750">
    <property type="entry name" value="PAP_NTPase"/>
    <property type="match status" value="1"/>
</dbReference>
<dbReference type="Pfam" id="PF04928">
    <property type="entry name" value="PAP_central"/>
    <property type="match status" value="1"/>
</dbReference>
<keyword evidence="6 13" id="KW-0479">Metal-binding</keyword>